<dbReference type="SUPFAM" id="SSF51735">
    <property type="entry name" value="NAD(P)-binding Rossmann-fold domains"/>
    <property type="match status" value="1"/>
</dbReference>
<dbReference type="RefSeq" id="XP_025375275.1">
    <property type="nucleotide sequence ID" value="XM_025524157.1"/>
</dbReference>
<dbReference type="Proteomes" id="UP000245768">
    <property type="component" value="Unassembled WGS sequence"/>
</dbReference>
<dbReference type="GO" id="GO:0051170">
    <property type="term" value="P:import into nucleus"/>
    <property type="evidence" value="ECO:0007669"/>
    <property type="project" value="TreeGrafter"/>
</dbReference>
<dbReference type="GO" id="GO:0005741">
    <property type="term" value="C:mitochondrial outer membrane"/>
    <property type="evidence" value="ECO:0007669"/>
    <property type="project" value="UniProtKB-SubCell"/>
</dbReference>
<name>A0A316YF91_9BASI</name>
<protein>
    <recommendedName>
        <fullName evidence="5">NAD-dependent epimerase/dehydratase domain-containing protein</fullName>
    </recommendedName>
</protein>
<dbReference type="PANTHER" id="PTHR14097:SF7">
    <property type="entry name" value="OXIDOREDUCTASE HTATIP2"/>
    <property type="match status" value="1"/>
</dbReference>
<evidence type="ECO:0000256" key="4">
    <source>
        <dbReference type="ARBA" id="ARBA00023136"/>
    </source>
</evidence>
<dbReference type="AlphaFoldDB" id="A0A316YF91"/>
<comment type="subcellular location">
    <subcellularLocation>
        <location evidence="1">Mitochondrion outer membrane</location>
        <topology evidence="1">Peripheral membrane protein</topology>
    </subcellularLocation>
</comment>
<evidence type="ECO:0000256" key="2">
    <source>
        <dbReference type="ARBA" id="ARBA00006617"/>
    </source>
</evidence>
<dbReference type="EMBL" id="KZ819638">
    <property type="protein sequence ID" value="PWN88077.1"/>
    <property type="molecule type" value="Genomic_DNA"/>
</dbReference>
<dbReference type="GeneID" id="37046073"/>
<evidence type="ECO:0000256" key="3">
    <source>
        <dbReference type="ARBA" id="ARBA00023128"/>
    </source>
</evidence>
<evidence type="ECO:0000313" key="7">
    <source>
        <dbReference type="Proteomes" id="UP000245768"/>
    </source>
</evidence>
<accession>A0A316YF91</accession>
<feature type="domain" description="NAD-dependent epimerase/dehydratase" evidence="5">
    <location>
        <begin position="17"/>
        <end position="149"/>
    </location>
</feature>
<reference evidence="6 7" key="1">
    <citation type="journal article" date="2018" name="Mol. Biol. Evol.">
        <title>Broad Genomic Sampling Reveals a Smut Pathogenic Ancestry of the Fungal Clade Ustilaginomycotina.</title>
        <authorList>
            <person name="Kijpornyongpan T."/>
            <person name="Mondo S.J."/>
            <person name="Barry K."/>
            <person name="Sandor L."/>
            <person name="Lee J."/>
            <person name="Lipzen A."/>
            <person name="Pangilinan J."/>
            <person name="LaButti K."/>
            <person name="Hainaut M."/>
            <person name="Henrissat B."/>
            <person name="Grigoriev I.V."/>
            <person name="Spatafora J.W."/>
            <person name="Aime M.C."/>
        </authorList>
    </citation>
    <scope>NUCLEOTIDE SEQUENCE [LARGE SCALE GENOMIC DNA]</scope>
    <source>
        <strain evidence="6 7">MCA 4198</strain>
    </source>
</reference>
<sequence length="274" mass="28795">MSAQQQPAAIARGKHAILLGATGAVGSSLLSALLASGAYGQIHAFVRKPFKERKGLASDERVVEHIVDFDKLVGDKPDVAESEKFRDVQADVVYIALGTTRAQAGSAAAFEKIDREYVVGAARASLVGSTGGKGQDEAHQRVVYCSTAGASSSSPFLYPKSKGLTEDALSKLGYAQTFIFRPGFLKNAIREKPRRIEALFGWFTSNVLSKISDGAEIGVSPLAKAMVWAGTNGVEGLDSKKIGTRIQGEGKKGTAVLIGNAEAAKIAGDAELLQ</sequence>
<gene>
    <name evidence="6" type="ORF">FA10DRAFT_287636</name>
</gene>
<keyword evidence="7" id="KW-1185">Reference proteome</keyword>
<dbReference type="InterPro" id="IPR001509">
    <property type="entry name" value="Epimerase_deHydtase"/>
</dbReference>
<keyword evidence="3" id="KW-0496">Mitochondrion</keyword>
<keyword evidence="4" id="KW-0472">Membrane</keyword>
<dbReference type="Pfam" id="PF01370">
    <property type="entry name" value="Epimerase"/>
    <property type="match status" value="1"/>
</dbReference>
<dbReference type="InParanoid" id="A0A316YF91"/>
<organism evidence="6 7">
    <name type="scientific">Acaromyces ingoldii</name>
    <dbReference type="NCBI Taxonomy" id="215250"/>
    <lineage>
        <taxon>Eukaryota</taxon>
        <taxon>Fungi</taxon>
        <taxon>Dikarya</taxon>
        <taxon>Basidiomycota</taxon>
        <taxon>Ustilaginomycotina</taxon>
        <taxon>Exobasidiomycetes</taxon>
        <taxon>Exobasidiales</taxon>
        <taxon>Cryptobasidiaceae</taxon>
        <taxon>Acaromyces</taxon>
    </lineage>
</organism>
<proteinExistence type="inferred from homology"/>
<dbReference type="STRING" id="215250.A0A316YF91"/>
<evidence type="ECO:0000259" key="5">
    <source>
        <dbReference type="Pfam" id="PF01370"/>
    </source>
</evidence>
<comment type="similarity">
    <text evidence="2">Belongs to the FMP52 family.</text>
</comment>
<dbReference type="PANTHER" id="PTHR14097">
    <property type="entry name" value="OXIDOREDUCTASE HTATIP2"/>
    <property type="match status" value="1"/>
</dbReference>
<dbReference type="InterPro" id="IPR036291">
    <property type="entry name" value="NAD(P)-bd_dom_sf"/>
</dbReference>
<dbReference type="OrthoDB" id="430436at2759"/>
<evidence type="ECO:0000313" key="6">
    <source>
        <dbReference type="EMBL" id="PWN88077.1"/>
    </source>
</evidence>
<evidence type="ECO:0000256" key="1">
    <source>
        <dbReference type="ARBA" id="ARBA00004450"/>
    </source>
</evidence>
<dbReference type="Gene3D" id="3.40.50.720">
    <property type="entry name" value="NAD(P)-binding Rossmann-like Domain"/>
    <property type="match status" value="1"/>
</dbReference>